<dbReference type="AlphaFoldDB" id="A0A1M6SC24"/>
<organism evidence="2 3">
    <name type="scientific">Rubritalea squalenifaciens DSM 18772</name>
    <dbReference type="NCBI Taxonomy" id="1123071"/>
    <lineage>
        <taxon>Bacteria</taxon>
        <taxon>Pseudomonadati</taxon>
        <taxon>Verrucomicrobiota</taxon>
        <taxon>Verrucomicrobiia</taxon>
        <taxon>Verrucomicrobiales</taxon>
        <taxon>Rubritaleaceae</taxon>
        <taxon>Rubritalea</taxon>
    </lineage>
</organism>
<evidence type="ECO:0000313" key="2">
    <source>
        <dbReference type="EMBL" id="SHK42303.1"/>
    </source>
</evidence>
<dbReference type="EMBL" id="FQYR01000009">
    <property type="protein sequence ID" value="SHK42303.1"/>
    <property type="molecule type" value="Genomic_DNA"/>
</dbReference>
<keyword evidence="3" id="KW-1185">Reference proteome</keyword>
<dbReference type="STRING" id="1123071.SAMN02745181_3785"/>
<dbReference type="InParanoid" id="A0A1M6SC24"/>
<proteinExistence type="predicted"/>
<reference evidence="2 3" key="1">
    <citation type="submission" date="2016-11" db="EMBL/GenBank/DDBJ databases">
        <authorList>
            <person name="Jaros S."/>
            <person name="Januszkiewicz K."/>
            <person name="Wedrychowicz H."/>
        </authorList>
    </citation>
    <scope>NUCLEOTIDE SEQUENCE [LARGE SCALE GENOMIC DNA]</scope>
    <source>
        <strain evidence="2 3">DSM 18772</strain>
    </source>
</reference>
<sequence length="358" mass="41030">MRMKKFDVMNMWRCLLAAGALLGPVGCEGEGQNTTAEAQAKREHFILEIKRLQAGVKGRPGVKREFAAVEPEELRNYVRFNRFLFLMPKTISLGETEYKMETLKVEGSEMWFKAGIRTELDEEGVQVQQTMKALEEVFSTRELGEMNLEELEKSYEQTVMKRFLLLGDESSYEIYACSNGNVACVLKGLFDDVDNANVYIDGAWVPGHIPKASQAEREVFFKMLLESSSCLKEATWSEDEYWEVFIEKKKADPNYKPKSNEEHLKDLLSGREYWKGLLGDDVSEYSEMDRERMKNFDDAIQMIRRVLEKERKDDVGPSIVPGGLRSGDYTISDEDVDEFLRESSQQAPETVKPLPDGK</sequence>
<gene>
    <name evidence="2" type="ORF">SAMN02745181_3785</name>
</gene>
<accession>A0A1M6SC24</accession>
<protein>
    <submittedName>
        <fullName evidence="2">Uncharacterized protein</fullName>
    </submittedName>
</protein>
<evidence type="ECO:0000256" key="1">
    <source>
        <dbReference type="SAM" id="MobiDB-lite"/>
    </source>
</evidence>
<name>A0A1M6SC24_9BACT</name>
<feature type="region of interest" description="Disordered" evidence="1">
    <location>
        <begin position="311"/>
        <end position="330"/>
    </location>
</feature>
<evidence type="ECO:0000313" key="3">
    <source>
        <dbReference type="Proteomes" id="UP000184510"/>
    </source>
</evidence>
<dbReference type="Proteomes" id="UP000184510">
    <property type="component" value="Unassembled WGS sequence"/>
</dbReference>